<dbReference type="KEGG" id="pavi:110770112"/>
<keyword evidence="2" id="KW-0645">Protease</keyword>
<feature type="region of interest" description="Disordered" evidence="5">
    <location>
        <begin position="340"/>
        <end position="402"/>
    </location>
</feature>
<evidence type="ECO:0000256" key="1">
    <source>
        <dbReference type="ARBA" id="ARBA00005234"/>
    </source>
</evidence>
<evidence type="ECO:0000313" key="7">
    <source>
        <dbReference type="Proteomes" id="UP000515124"/>
    </source>
</evidence>
<evidence type="ECO:0000256" key="5">
    <source>
        <dbReference type="SAM" id="MobiDB-lite"/>
    </source>
</evidence>
<dbReference type="RefSeq" id="XP_021829885.1">
    <property type="nucleotide sequence ID" value="XM_021974193.1"/>
</dbReference>
<evidence type="ECO:0000313" key="8">
    <source>
        <dbReference type="RefSeq" id="XP_021829885.1"/>
    </source>
</evidence>
<dbReference type="GeneID" id="110770112"/>
<feature type="coiled-coil region" evidence="4">
    <location>
        <begin position="187"/>
        <end position="259"/>
    </location>
</feature>
<evidence type="ECO:0000256" key="4">
    <source>
        <dbReference type="SAM" id="Coils"/>
    </source>
</evidence>
<sequence>MRPSRNDPAFKAMLMKMAKRSSGGSAWGSQPNLVGASPHISVARSQAPVTTAGPARGGQKRRAEEQLHRDMGNMREEEPRIDTVKRPMGSGTSEGPRRTSVDPVSGPFEPPMDGGVGLGGYQEAVRRILKIDVIEGMFTEEIGYSGMTLSALEDQLEASMKLFIAAQNVAAHYEFDRGKRDEQAVTVAELKRTISEKEKVEEELEQVRSLLVEEENRNAELSSSLGKFRDENRLLSQELTVAKENLDEAKRKIKASTSELRTCHDDAIKDFMDSAEYQEKLAAQRVRGYFDLIVKVREKYPSLDWSFLGDGVDGTEAEAEHCGVTEVAMFPGTEPVIQETEPASQGCRGIAPQDRSPKNPMSDKASCSGATGIRPLALGVEDPKPDADTTGKQQEDTDLSKLDMPPPLLALCQLVQTKLLPSNEALTIHMPEEVFGFEYLFDYLKMANMVNLIGLVDPGVVSSQSGSLSDRIKNLSTRLNTADGEQFFLVPYNPGGHWVMVIVRPLKETAYYMNSLPNRAVDDEMKSIVNRSIKLFNIHINKSSARKEAIWKNLLGTPVQPTSVECGYFVMRFMRDIIYDQHLDFEKKGAPSYFETVWYLVNAPRVRGHLDRVVRGTRLRLTYGPLRPARSAARVDWVSPRSVRNAAQADLWSPETCEERSSG</sequence>
<evidence type="ECO:0000259" key="6">
    <source>
        <dbReference type="Pfam" id="PF02902"/>
    </source>
</evidence>
<accession>A0A6P5TS10</accession>
<dbReference type="AlphaFoldDB" id="A0A6P5TS10"/>
<feature type="region of interest" description="Disordered" evidence="5">
    <location>
        <begin position="20"/>
        <end position="39"/>
    </location>
</feature>
<keyword evidence="4" id="KW-0175">Coiled coil</keyword>
<keyword evidence="3" id="KW-0378">Hydrolase</keyword>
<dbReference type="Proteomes" id="UP000515124">
    <property type="component" value="Unplaced"/>
</dbReference>
<feature type="region of interest" description="Disordered" evidence="5">
    <location>
        <begin position="44"/>
        <end position="109"/>
    </location>
</feature>
<dbReference type="Gene3D" id="3.40.395.10">
    <property type="entry name" value="Adenoviral Proteinase, Chain A"/>
    <property type="match status" value="1"/>
</dbReference>
<feature type="domain" description="Ubiquitin-like protease family profile" evidence="6">
    <location>
        <begin position="488"/>
        <end position="585"/>
    </location>
</feature>
<dbReference type="PANTHER" id="PTHR33018:SF31">
    <property type="entry name" value="TRANSPOSASE, PTTA_EN_SPM, PLANT"/>
    <property type="match status" value="1"/>
</dbReference>
<dbReference type="InterPro" id="IPR003653">
    <property type="entry name" value="Peptidase_C48_C"/>
</dbReference>
<dbReference type="Pfam" id="PF02902">
    <property type="entry name" value="Peptidase_C48"/>
    <property type="match status" value="1"/>
</dbReference>
<evidence type="ECO:0000256" key="2">
    <source>
        <dbReference type="ARBA" id="ARBA00022670"/>
    </source>
</evidence>
<organism evidence="7 8">
    <name type="scientific">Prunus avium</name>
    <name type="common">Cherry</name>
    <name type="synonym">Cerasus avium</name>
    <dbReference type="NCBI Taxonomy" id="42229"/>
    <lineage>
        <taxon>Eukaryota</taxon>
        <taxon>Viridiplantae</taxon>
        <taxon>Streptophyta</taxon>
        <taxon>Embryophyta</taxon>
        <taxon>Tracheophyta</taxon>
        <taxon>Spermatophyta</taxon>
        <taxon>Magnoliopsida</taxon>
        <taxon>eudicotyledons</taxon>
        <taxon>Gunneridae</taxon>
        <taxon>Pentapetalae</taxon>
        <taxon>rosids</taxon>
        <taxon>fabids</taxon>
        <taxon>Rosales</taxon>
        <taxon>Rosaceae</taxon>
        <taxon>Amygdaloideae</taxon>
        <taxon>Amygdaleae</taxon>
        <taxon>Prunus</taxon>
    </lineage>
</organism>
<name>A0A6P5TS10_PRUAV</name>
<keyword evidence="7" id="KW-1185">Reference proteome</keyword>
<dbReference type="SUPFAM" id="SSF54001">
    <property type="entry name" value="Cysteine proteinases"/>
    <property type="match status" value="1"/>
</dbReference>
<feature type="compositionally biased region" description="Basic and acidic residues" evidence="5">
    <location>
        <begin position="61"/>
        <end position="85"/>
    </location>
</feature>
<feature type="compositionally biased region" description="Basic and acidic residues" evidence="5">
    <location>
        <begin position="381"/>
        <end position="401"/>
    </location>
</feature>
<dbReference type="InterPro" id="IPR038765">
    <property type="entry name" value="Papain-like_cys_pep_sf"/>
</dbReference>
<dbReference type="GO" id="GO:0006508">
    <property type="term" value="P:proteolysis"/>
    <property type="evidence" value="ECO:0007669"/>
    <property type="project" value="UniProtKB-KW"/>
</dbReference>
<dbReference type="PANTHER" id="PTHR33018">
    <property type="entry name" value="OS10G0338966 PROTEIN-RELATED"/>
    <property type="match status" value="1"/>
</dbReference>
<gene>
    <name evidence="8" type="primary">LOC110770112</name>
</gene>
<comment type="similarity">
    <text evidence="1">Belongs to the peptidase C48 family.</text>
</comment>
<proteinExistence type="inferred from homology"/>
<protein>
    <submittedName>
        <fullName evidence="8">Uncharacterized protein LOC110770112</fullName>
    </submittedName>
</protein>
<reference evidence="8" key="1">
    <citation type="submission" date="2025-08" db="UniProtKB">
        <authorList>
            <consortium name="RefSeq"/>
        </authorList>
    </citation>
    <scope>IDENTIFICATION</scope>
</reference>
<feature type="compositionally biased region" description="Polar residues" evidence="5">
    <location>
        <begin position="22"/>
        <end position="32"/>
    </location>
</feature>
<evidence type="ECO:0000256" key="3">
    <source>
        <dbReference type="ARBA" id="ARBA00022801"/>
    </source>
</evidence>
<dbReference type="GO" id="GO:0008234">
    <property type="term" value="F:cysteine-type peptidase activity"/>
    <property type="evidence" value="ECO:0007669"/>
    <property type="project" value="InterPro"/>
</dbReference>